<dbReference type="STRING" id="244447.ENSCSEP00000013414"/>
<dbReference type="PROSITE" id="PS50188">
    <property type="entry name" value="B302_SPRY"/>
    <property type="match status" value="1"/>
</dbReference>
<dbReference type="AlphaFoldDB" id="A0A3P8VGL4"/>
<dbReference type="RefSeq" id="XP_016889633.2">
    <property type="nucleotide sequence ID" value="XM_017034144.2"/>
</dbReference>
<dbReference type="Pfam" id="PF14484">
    <property type="entry name" value="FISNA"/>
    <property type="match status" value="1"/>
</dbReference>
<dbReference type="InterPro" id="IPR003877">
    <property type="entry name" value="SPRY_dom"/>
</dbReference>
<evidence type="ECO:0000256" key="1">
    <source>
        <dbReference type="ARBA" id="ARBA00004496"/>
    </source>
</evidence>
<dbReference type="PRINTS" id="PR01407">
    <property type="entry name" value="BUTYPHLNCDUF"/>
</dbReference>
<dbReference type="InterPro" id="IPR029495">
    <property type="entry name" value="NACHT-assoc"/>
</dbReference>
<comment type="subcellular location">
    <subcellularLocation>
        <location evidence="1">Cytoplasm</location>
    </subcellularLocation>
</comment>
<dbReference type="InterPro" id="IPR041267">
    <property type="entry name" value="NLRP_HD2"/>
</dbReference>
<dbReference type="InterPro" id="IPR043136">
    <property type="entry name" value="B30.2/SPRY_sf"/>
</dbReference>
<dbReference type="Proteomes" id="UP000265120">
    <property type="component" value="Chromosome 8"/>
</dbReference>
<proteinExistence type="predicted"/>
<dbReference type="InterPro" id="IPR006574">
    <property type="entry name" value="PRY"/>
</dbReference>
<keyword evidence="3" id="KW-0433">Leucine-rich repeat</keyword>
<dbReference type="SUPFAM" id="SSF49899">
    <property type="entry name" value="Concanavalin A-like lectins/glucanases"/>
    <property type="match status" value="1"/>
</dbReference>
<dbReference type="Pfam" id="PF13516">
    <property type="entry name" value="LRR_6"/>
    <property type="match status" value="3"/>
</dbReference>
<reference evidence="9" key="3">
    <citation type="submission" date="2025-09" db="UniProtKB">
        <authorList>
            <consortium name="Ensembl"/>
        </authorList>
    </citation>
    <scope>IDENTIFICATION</scope>
</reference>
<dbReference type="Pfam" id="PF13765">
    <property type="entry name" value="PRY"/>
    <property type="match status" value="1"/>
</dbReference>
<dbReference type="Pfam" id="PF00622">
    <property type="entry name" value="SPRY"/>
    <property type="match status" value="1"/>
</dbReference>
<keyword evidence="10" id="KW-1185">Reference proteome</keyword>
<dbReference type="Gene3D" id="3.40.50.300">
    <property type="entry name" value="P-loop containing nucleotide triphosphate hydrolases"/>
    <property type="match status" value="1"/>
</dbReference>
<evidence type="ECO:0000256" key="6">
    <source>
        <dbReference type="ARBA" id="ARBA00022840"/>
    </source>
</evidence>
<dbReference type="SMART" id="SM01288">
    <property type="entry name" value="FISNA"/>
    <property type="match status" value="1"/>
</dbReference>
<evidence type="ECO:0000256" key="5">
    <source>
        <dbReference type="ARBA" id="ARBA00022741"/>
    </source>
</evidence>
<dbReference type="Ensembl" id="ENSCSET00000013573.1">
    <property type="protein sequence ID" value="ENSCSEP00000013414.1"/>
    <property type="gene ID" value="ENSCSEG00000008652.1"/>
</dbReference>
<dbReference type="Pfam" id="PF17776">
    <property type="entry name" value="NLRC4_HD2"/>
    <property type="match status" value="1"/>
</dbReference>
<feature type="domain" description="B30.2/SPRY" evidence="7">
    <location>
        <begin position="845"/>
        <end position="1039"/>
    </location>
</feature>
<name>A0A3P8VGL4_CYNSE</name>
<dbReference type="InterPro" id="IPR051261">
    <property type="entry name" value="NLR"/>
</dbReference>
<dbReference type="FunFam" id="3.80.10.10:FF:001632">
    <property type="entry name" value="Uncharacterized protein"/>
    <property type="match status" value="1"/>
</dbReference>
<dbReference type="InterPro" id="IPR027417">
    <property type="entry name" value="P-loop_NTPase"/>
</dbReference>
<dbReference type="OMA" id="FHLGWVD"/>
<dbReference type="InterPro" id="IPR007111">
    <property type="entry name" value="NACHT_NTPase"/>
</dbReference>
<dbReference type="SMART" id="SM00368">
    <property type="entry name" value="LRR_RI"/>
    <property type="match status" value="5"/>
</dbReference>
<accession>A0A3P8VGL4</accession>
<evidence type="ECO:0000313" key="10">
    <source>
        <dbReference type="Proteomes" id="UP000265120"/>
    </source>
</evidence>
<evidence type="ECO:0000256" key="4">
    <source>
        <dbReference type="ARBA" id="ARBA00022737"/>
    </source>
</evidence>
<dbReference type="CDD" id="cd16040">
    <property type="entry name" value="SPRY_PRY_SNTX"/>
    <property type="match status" value="1"/>
</dbReference>
<organism evidence="9 10">
    <name type="scientific">Cynoglossus semilaevis</name>
    <name type="common">Tongue sole</name>
    <dbReference type="NCBI Taxonomy" id="244447"/>
    <lineage>
        <taxon>Eukaryota</taxon>
        <taxon>Metazoa</taxon>
        <taxon>Chordata</taxon>
        <taxon>Craniata</taxon>
        <taxon>Vertebrata</taxon>
        <taxon>Euteleostomi</taxon>
        <taxon>Actinopterygii</taxon>
        <taxon>Neopterygii</taxon>
        <taxon>Teleostei</taxon>
        <taxon>Neoteleostei</taxon>
        <taxon>Acanthomorphata</taxon>
        <taxon>Carangaria</taxon>
        <taxon>Pleuronectiformes</taxon>
        <taxon>Pleuronectoidei</taxon>
        <taxon>Cynoglossidae</taxon>
        <taxon>Cynoglossinae</taxon>
        <taxon>Cynoglossus</taxon>
    </lineage>
</organism>
<keyword evidence="6" id="KW-0067">ATP-binding</keyword>
<evidence type="ECO:0000313" key="9">
    <source>
        <dbReference type="Ensembl" id="ENSCSEP00000013414.1"/>
    </source>
</evidence>
<keyword evidence="4" id="KW-0677">Repeat</keyword>
<dbReference type="PROSITE" id="PS50837">
    <property type="entry name" value="NACHT"/>
    <property type="match status" value="1"/>
</dbReference>
<dbReference type="Pfam" id="PF17779">
    <property type="entry name" value="WHD_NOD2"/>
    <property type="match status" value="1"/>
</dbReference>
<dbReference type="GO" id="GO:0005737">
    <property type="term" value="C:cytoplasm"/>
    <property type="evidence" value="ECO:0007669"/>
    <property type="project" value="UniProtKB-SubCell"/>
</dbReference>
<dbReference type="InterPro" id="IPR032675">
    <property type="entry name" value="LRR_dom_sf"/>
</dbReference>
<protein>
    <submittedName>
        <fullName evidence="9">NLR family CARD domain-containing protein 3-like</fullName>
    </submittedName>
</protein>
<reference evidence="9 10" key="1">
    <citation type="journal article" date="2014" name="Nat. Genet.">
        <title>Whole-genome sequence of a flatfish provides insights into ZW sex chromosome evolution and adaptation to a benthic lifestyle.</title>
        <authorList>
            <person name="Chen S."/>
            <person name="Zhang G."/>
            <person name="Shao C."/>
            <person name="Huang Q."/>
            <person name="Liu G."/>
            <person name="Zhang P."/>
            <person name="Song W."/>
            <person name="An N."/>
            <person name="Chalopin D."/>
            <person name="Volff J.N."/>
            <person name="Hong Y."/>
            <person name="Li Q."/>
            <person name="Sha Z."/>
            <person name="Zhou H."/>
            <person name="Xie M."/>
            <person name="Yu Q."/>
            <person name="Liu Y."/>
            <person name="Xiang H."/>
            <person name="Wang N."/>
            <person name="Wu K."/>
            <person name="Yang C."/>
            <person name="Zhou Q."/>
            <person name="Liao X."/>
            <person name="Yang L."/>
            <person name="Hu Q."/>
            <person name="Zhang J."/>
            <person name="Meng L."/>
            <person name="Jin L."/>
            <person name="Tian Y."/>
            <person name="Lian J."/>
            <person name="Yang J."/>
            <person name="Miao G."/>
            <person name="Liu S."/>
            <person name="Liang Z."/>
            <person name="Yan F."/>
            <person name="Li Y."/>
            <person name="Sun B."/>
            <person name="Zhang H."/>
            <person name="Zhang J."/>
            <person name="Zhu Y."/>
            <person name="Du M."/>
            <person name="Zhao Y."/>
            <person name="Schartl M."/>
            <person name="Tang Q."/>
            <person name="Wang J."/>
        </authorList>
    </citation>
    <scope>NUCLEOTIDE SEQUENCE</scope>
</reference>
<dbReference type="SMART" id="SM00589">
    <property type="entry name" value="PRY"/>
    <property type="match status" value="1"/>
</dbReference>
<dbReference type="GO" id="GO:0005524">
    <property type="term" value="F:ATP binding"/>
    <property type="evidence" value="ECO:0007669"/>
    <property type="project" value="UniProtKB-KW"/>
</dbReference>
<dbReference type="InterPro" id="IPR013320">
    <property type="entry name" value="ConA-like_dom_sf"/>
</dbReference>
<dbReference type="InterPro" id="IPR003879">
    <property type="entry name" value="Butyrophylin_SPRY"/>
</dbReference>
<evidence type="ECO:0000256" key="2">
    <source>
        <dbReference type="ARBA" id="ARBA00022490"/>
    </source>
</evidence>
<dbReference type="Gene3D" id="3.80.10.10">
    <property type="entry name" value="Ribonuclease Inhibitor"/>
    <property type="match status" value="1"/>
</dbReference>
<keyword evidence="2" id="KW-0963">Cytoplasm</keyword>
<dbReference type="SMART" id="SM00449">
    <property type="entry name" value="SPRY"/>
    <property type="match status" value="1"/>
</dbReference>
<evidence type="ECO:0000259" key="8">
    <source>
        <dbReference type="PROSITE" id="PS50837"/>
    </source>
</evidence>
<dbReference type="SUPFAM" id="SSF52047">
    <property type="entry name" value="RNI-like"/>
    <property type="match status" value="1"/>
</dbReference>
<evidence type="ECO:0000256" key="3">
    <source>
        <dbReference type="ARBA" id="ARBA00022614"/>
    </source>
</evidence>
<dbReference type="InParanoid" id="A0A3P8VGL4"/>
<dbReference type="Pfam" id="PF05729">
    <property type="entry name" value="NACHT"/>
    <property type="match status" value="1"/>
</dbReference>
<dbReference type="Gene3D" id="2.60.120.920">
    <property type="match status" value="1"/>
</dbReference>
<dbReference type="GeneID" id="103381521"/>
<sequence>MESKTDADKKDEISEASSIQALIHSLHPGITAQYGSNVVAPTIIDSNVGTININITRNGHECEVSPGFTSTAESCEFQQQPGVSIAQCQRKLRAELMTKFSFLLEGGATETKKIPLHKIFTELYITEGGSAKVNLEHEVRQIEATSRRHVAQEKSIHCTQLFAAQPGQNHNIRTVITRGVAGIGKTVCVKKFTLDWAEGRANTELDFVFPLTFRELNLMRKKTSSLADLLHLLFPDTKNTDIFSHANSRMLFILDGLDESRLSMDFHKGEIVSDVTQPARISVLLINLIRGRLLPSSLVWITSRPAASGQIPEEDVDLVTEVRGFNNQQKDEYFRRKIDDQNLANRVITHVKSCRSLHIMCHIPVFCWMAASVLEKMLVTNAPGDTPKTLTRMYINFLSLYVEKTKKRLSERRESSTESIRTNLLSLGKLAYRELEKGHLIFYEKDLIKNGLGVTQASMFSGLYTQIFSEELMLGEQMFCFVHLSIQEFFAALYVFLTFNNDNINVLVTKSLAERLFLFRDSSELVLYKDAVEKALRCENGYFDIFLRFLLGLSMESNQVLLKQLLTTNRTNKRTRTAIITYIKEKIKSSPSSERCLNLFHCLNELNDHSLVEEVQSFFRSGSLREVKLSPAQWSTLVYVLLTSEEELSVFELSNYSRSEEGLSRLLPVLKTAQAANLNACNLTVTCCEMLASCISSSQIRELNLGNNNLTDLGMSLLSAGLKNSKLETLRMRSCSMTKLSSDALAEMISSASCQLKVLDLSDNDLEDEGVTVFSTGLGNSCCKLETLSLSLCRVTETGCTFLASALTSSSLRELDLSYNHPGTLGLQLLKALQNEPHCSLQELCVEECGESRVQPGPKKYHRKLTLDPKTAHKDLFLSMENTKAKRWTAQPYPDQPERFDHWRQVLCTEGLTGRCYWGVVWSGRVSIGVAYRGMDRKGEGHNSWLGRNESSWSLNCTKDGYRASHKDTSTVLAAQASSNEIGVFLDWSGGTLSFYQVSSGSPTLLHTFHTSFTEPVFPGFQLAWVDATIQLCQVCGLDPPTSDESCSVIVP</sequence>
<dbReference type="InterPro" id="IPR001611">
    <property type="entry name" value="Leu-rich_rpt"/>
</dbReference>
<dbReference type="InterPro" id="IPR001870">
    <property type="entry name" value="B30.2/SPRY"/>
</dbReference>
<feature type="domain" description="NACHT" evidence="8">
    <location>
        <begin position="173"/>
        <end position="307"/>
    </location>
</feature>
<keyword evidence="5" id="KW-0547">Nucleotide-binding</keyword>
<evidence type="ECO:0000259" key="7">
    <source>
        <dbReference type="PROSITE" id="PS50188"/>
    </source>
</evidence>
<dbReference type="InterPro" id="IPR041075">
    <property type="entry name" value="NOD1/2_WH"/>
</dbReference>
<dbReference type="FunFam" id="3.40.50.300:FF:001524">
    <property type="entry name" value="Si:dkey-126g1.7"/>
    <property type="match status" value="1"/>
</dbReference>
<dbReference type="PANTHER" id="PTHR24106">
    <property type="entry name" value="NACHT, LRR AND CARD DOMAINS-CONTAINING"/>
    <property type="match status" value="1"/>
</dbReference>
<dbReference type="GeneTree" id="ENSGT01070000253760"/>
<reference evidence="9" key="2">
    <citation type="submission" date="2025-08" db="UniProtKB">
        <authorList>
            <consortium name="Ensembl"/>
        </authorList>
    </citation>
    <scope>IDENTIFICATION</scope>
</reference>